<dbReference type="Proteomes" id="UP000224854">
    <property type="component" value="Unassembled WGS sequence"/>
</dbReference>
<name>A0A2C5Z0V8_9HYPO</name>
<accession>A0A2C5Z0V8</accession>
<dbReference type="EMBL" id="NJEU01000506">
    <property type="protein sequence ID" value="PHH73420.1"/>
    <property type="molecule type" value="Genomic_DNA"/>
</dbReference>
<evidence type="ECO:0000313" key="1">
    <source>
        <dbReference type="EMBL" id="PHH73420.1"/>
    </source>
</evidence>
<keyword evidence="2" id="KW-1185">Reference proteome</keyword>
<comment type="caution">
    <text evidence="1">The sequence shown here is derived from an EMBL/GenBank/DDBJ whole genome shotgun (WGS) entry which is preliminary data.</text>
</comment>
<dbReference type="AlphaFoldDB" id="A0A2C5Z0V8"/>
<proteinExistence type="predicted"/>
<reference evidence="1 2" key="1">
    <citation type="submission" date="2017-06" db="EMBL/GenBank/DDBJ databases">
        <title>Ant-infecting Ophiocordyceps genomes reveal a high diversity of potential behavioral manipulation genes and a possible major role for enterotoxins.</title>
        <authorList>
            <person name="De Bekker C."/>
            <person name="Evans H.C."/>
            <person name="Brachmann A."/>
            <person name="Hughes D.P."/>
        </authorList>
    </citation>
    <scope>NUCLEOTIDE SEQUENCE [LARGE SCALE GENOMIC DNA]</scope>
    <source>
        <strain evidence="1 2">1348a</strain>
    </source>
</reference>
<organism evidence="1 2">
    <name type="scientific">Ophiocordyceps australis</name>
    <dbReference type="NCBI Taxonomy" id="1399860"/>
    <lineage>
        <taxon>Eukaryota</taxon>
        <taxon>Fungi</taxon>
        <taxon>Dikarya</taxon>
        <taxon>Ascomycota</taxon>
        <taxon>Pezizomycotina</taxon>
        <taxon>Sordariomycetes</taxon>
        <taxon>Hypocreomycetidae</taxon>
        <taxon>Hypocreales</taxon>
        <taxon>Ophiocordycipitaceae</taxon>
        <taxon>Ophiocordyceps</taxon>
    </lineage>
</organism>
<sequence length="100" mass="11251">MATSKHTSPADGVRLQTLRKIVSIANNNMRSQAVSKEFKFNKNITEARLSATKWNMARNQSLQRLINTQGYIDVAATTTDKRKAHHDLLAGTETSPKRLR</sequence>
<gene>
    <name evidence="1" type="ORF">CDD82_5484</name>
</gene>
<protein>
    <submittedName>
        <fullName evidence="1">Uncharacterized protein</fullName>
    </submittedName>
</protein>
<evidence type="ECO:0000313" key="2">
    <source>
        <dbReference type="Proteomes" id="UP000224854"/>
    </source>
</evidence>